<evidence type="ECO:0000256" key="2">
    <source>
        <dbReference type="ARBA" id="ARBA00022448"/>
    </source>
</evidence>
<comment type="subcellular location">
    <subcellularLocation>
        <location evidence="1">Cell membrane</location>
        <topology evidence="1">Peripheral membrane protein</topology>
    </subcellularLocation>
</comment>
<dbReference type="InterPro" id="IPR050166">
    <property type="entry name" value="ABC_transporter_ATP-bind"/>
</dbReference>
<dbReference type="RefSeq" id="WP_265238282.1">
    <property type="nucleotide sequence ID" value="NZ_JBGMEF010000002.1"/>
</dbReference>
<dbReference type="SMART" id="SM00382">
    <property type="entry name" value="AAA"/>
    <property type="match status" value="1"/>
</dbReference>
<feature type="domain" description="ABC transporter" evidence="7">
    <location>
        <begin position="2"/>
        <end position="249"/>
    </location>
</feature>
<keyword evidence="2" id="KW-0813">Transport</keyword>
<gene>
    <name evidence="8" type="ORF">ACCQ42_00455</name>
</gene>
<keyword evidence="9" id="KW-1185">Reference proteome</keyword>
<keyword evidence="6" id="KW-0472">Membrane</keyword>
<protein>
    <submittedName>
        <fullName evidence="8">ABC transporter ATP-binding protein</fullName>
    </submittedName>
</protein>
<evidence type="ECO:0000256" key="4">
    <source>
        <dbReference type="ARBA" id="ARBA00022741"/>
    </source>
</evidence>
<evidence type="ECO:0000256" key="1">
    <source>
        <dbReference type="ARBA" id="ARBA00004202"/>
    </source>
</evidence>
<sequence>MLEIRNISKTFNPGTEEENTIFKDFSLKVEEGIATTIIGPNGCGKSTLMRIISGALAVDRGSILIDGEDVTGLSEEKRAAYIGKVSQDPKDGVATNLDIYENMALSLKKLGKFTLKSLNKNADEKEIIARLKSLNLGLEDKLRTKTGLLSGGQRQSLALLMATNIRPKLLLLDEHTAALDPKTSRNVMDKTRSLIDTEKITTLLISHNLRDVVRYSDRIIMLNKGQIALDVRAKDITEDELIRSYKEILGENN</sequence>
<dbReference type="EMBL" id="JBGMEF010000002">
    <property type="protein sequence ID" value="MFO3666256.1"/>
    <property type="molecule type" value="Genomic_DNA"/>
</dbReference>
<name>A0ABW9MBU6_9FIRM</name>
<dbReference type="PANTHER" id="PTHR42788:SF7">
    <property type="entry name" value="NITRATE ABC TRANSPORTER ATP-BINDING PROTEIN"/>
    <property type="match status" value="1"/>
</dbReference>
<keyword evidence="4" id="KW-0547">Nucleotide-binding</keyword>
<comment type="caution">
    <text evidence="8">The sequence shown here is derived from an EMBL/GenBank/DDBJ whole genome shotgun (WGS) entry which is preliminary data.</text>
</comment>
<dbReference type="Gene3D" id="3.40.50.300">
    <property type="entry name" value="P-loop containing nucleotide triphosphate hydrolases"/>
    <property type="match status" value="1"/>
</dbReference>
<accession>A0ABW9MBU6</accession>
<evidence type="ECO:0000259" key="7">
    <source>
        <dbReference type="PROSITE" id="PS50893"/>
    </source>
</evidence>
<dbReference type="PANTHER" id="PTHR42788">
    <property type="entry name" value="TAURINE IMPORT ATP-BINDING PROTEIN-RELATED"/>
    <property type="match status" value="1"/>
</dbReference>
<dbReference type="GO" id="GO:0005524">
    <property type="term" value="F:ATP binding"/>
    <property type="evidence" value="ECO:0007669"/>
    <property type="project" value="UniProtKB-KW"/>
</dbReference>
<organism evidence="8 9">
    <name type="scientific">Anaerococcus kampingae</name>
    <dbReference type="NCBI Taxonomy" id="3115614"/>
    <lineage>
        <taxon>Bacteria</taxon>
        <taxon>Bacillati</taxon>
        <taxon>Bacillota</taxon>
        <taxon>Tissierellia</taxon>
        <taxon>Tissierellales</taxon>
        <taxon>Peptoniphilaceae</taxon>
        <taxon>Anaerococcus</taxon>
    </lineage>
</organism>
<proteinExistence type="predicted"/>
<dbReference type="InterPro" id="IPR003593">
    <property type="entry name" value="AAA+_ATPase"/>
</dbReference>
<evidence type="ECO:0000256" key="3">
    <source>
        <dbReference type="ARBA" id="ARBA00022475"/>
    </source>
</evidence>
<dbReference type="Proteomes" id="UP001637994">
    <property type="component" value="Unassembled WGS sequence"/>
</dbReference>
<dbReference type="InterPro" id="IPR027417">
    <property type="entry name" value="P-loop_NTPase"/>
</dbReference>
<dbReference type="InterPro" id="IPR003439">
    <property type="entry name" value="ABC_transporter-like_ATP-bd"/>
</dbReference>
<keyword evidence="3" id="KW-1003">Cell membrane</keyword>
<evidence type="ECO:0000256" key="5">
    <source>
        <dbReference type="ARBA" id="ARBA00022840"/>
    </source>
</evidence>
<evidence type="ECO:0000313" key="9">
    <source>
        <dbReference type="Proteomes" id="UP001637994"/>
    </source>
</evidence>
<dbReference type="Pfam" id="PF00005">
    <property type="entry name" value="ABC_tran"/>
    <property type="match status" value="1"/>
</dbReference>
<dbReference type="SUPFAM" id="SSF52540">
    <property type="entry name" value="P-loop containing nucleoside triphosphate hydrolases"/>
    <property type="match status" value="1"/>
</dbReference>
<reference evidence="8 9" key="1">
    <citation type="journal article" date="2025" name="Anaerobe">
        <title>Description of Anaerococcus kampingiae sp. nov., Anaerococcus groningensis sp. nov., Anaerococcus martiniensis sp. nov., and Anaerococcus cruorum sp. nov., isolated from human clinical specimens.</title>
        <authorList>
            <person name="Boiten K.E."/>
            <person name="Meijer J."/>
            <person name="van Wezel E.M."/>
            <person name="Veloo A.C.M."/>
        </authorList>
    </citation>
    <scope>NUCLEOTIDE SEQUENCE [LARGE SCALE GENOMIC DNA]</scope>
    <source>
        <strain evidence="8 9">ENR0874</strain>
    </source>
</reference>
<keyword evidence="5 8" id="KW-0067">ATP-binding</keyword>
<evidence type="ECO:0000313" key="8">
    <source>
        <dbReference type="EMBL" id="MFO3666256.1"/>
    </source>
</evidence>
<evidence type="ECO:0000256" key="6">
    <source>
        <dbReference type="ARBA" id="ARBA00023136"/>
    </source>
</evidence>
<dbReference type="PROSITE" id="PS50893">
    <property type="entry name" value="ABC_TRANSPORTER_2"/>
    <property type="match status" value="1"/>
</dbReference>